<dbReference type="PRINTS" id="PR00344">
    <property type="entry name" value="BCTRLSENSOR"/>
</dbReference>
<feature type="domain" description="HAMP" evidence="14">
    <location>
        <begin position="199"/>
        <end position="252"/>
    </location>
</feature>
<dbReference type="SMART" id="SM00304">
    <property type="entry name" value="HAMP"/>
    <property type="match status" value="1"/>
</dbReference>
<gene>
    <name evidence="15" type="ORF">AAME72_01480</name>
</gene>
<dbReference type="EMBL" id="CP157390">
    <property type="protein sequence ID" value="XBM48540.1"/>
    <property type="molecule type" value="Genomic_DNA"/>
</dbReference>
<dbReference type="PROSITE" id="PS50109">
    <property type="entry name" value="HIS_KIN"/>
    <property type="match status" value="1"/>
</dbReference>
<evidence type="ECO:0000256" key="12">
    <source>
        <dbReference type="SAM" id="Phobius"/>
    </source>
</evidence>
<dbReference type="InterPro" id="IPR003660">
    <property type="entry name" value="HAMP_dom"/>
</dbReference>
<dbReference type="Pfam" id="PF02518">
    <property type="entry name" value="HATPase_c"/>
    <property type="match status" value="1"/>
</dbReference>
<dbReference type="GO" id="GO:0005886">
    <property type="term" value="C:plasma membrane"/>
    <property type="evidence" value="ECO:0007669"/>
    <property type="project" value="UniProtKB-SubCell"/>
</dbReference>
<evidence type="ECO:0000256" key="5">
    <source>
        <dbReference type="ARBA" id="ARBA00022553"/>
    </source>
</evidence>
<name>A0AAU7GCF4_9MICO</name>
<dbReference type="CDD" id="cd00082">
    <property type="entry name" value="HisKA"/>
    <property type="match status" value="1"/>
</dbReference>
<dbReference type="EC" id="2.7.13.3" evidence="4"/>
<dbReference type="Gene3D" id="6.10.340.10">
    <property type="match status" value="1"/>
</dbReference>
<keyword evidence="7 12" id="KW-0812">Transmembrane</keyword>
<dbReference type="RefSeq" id="WP_348788488.1">
    <property type="nucleotide sequence ID" value="NZ_CP157390.1"/>
</dbReference>
<dbReference type="InterPro" id="IPR003661">
    <property type="entry name" value="HisK_dim/P_dom"/>
</dbReference>
<evidence type="ECO:0000256" key="11">
    <source>
        <dbReference type="ARBA" id="ARBA00023136"/>
    </source>
</evidence>
<evidence type="ECO:0000313" key="15">
    <source>
        <dbReference type="EMBL" id="XBM48540.1"/>
    </source>
</evidence>
<dbReference type="InterPro" id="IPR050428">
    <property type="entry name" value="TCS_sensor_his_kinase"/>
</dbReference>
<evidence type="ECO:0000256" key="1">
    <source>
        <dbReference type="ARBA" id="ARBA00000085"/>
    </source>
</evidence>
<dbReference type="FunFam" id="3.30.565.10:FF:000006">
    <property type="entry name" value="Sensor histidine kinase WalK"/>
    <property type="match status" value="1"/>
</dbReference>
<reference evidence="15" key="1">
    <citation type="submission" date="2024-05" db="EMBL/GenBank/DDBJ databases">
        <title>The Natural Products Discovery Center: Release of the First 8490 Sequenced Strains for Exploring Actinobacteria Biosynthetic Diversity.</title>
        <authorList>
            <person name="Kalkreuter E."/>
            <person name="Kautsar S.A."/>
            <person name="Yang D."/>
            <person name="Bader C.D."/>
            <person name="Teijaro C.N."/>
            <person name="Fluegel L."/>
            <person name="Davis C.M."/>
            <person name="Simpson J.R."/>
            <person name="Lauterbach L."/>
            <person name="Steele A.D."/>
            <person name="Gui C."/>
            <person name="Meng S."/>
            <person name="Li G."/>
            <person name="Viehrig K."/>
            <person name="Ye F."/>
            <person name="Su P."/>
            <person name="Kiefer A.F."/>
            <person name="Nichols A."/>
            <person name="Cepeda A.J."/>
            <person name="Yan W."/>
            <person name="Fan B."/>
            <person name="Jiang Y."/>
            <person name="Adhikari A."/>
            <person name="Zheng C.-J."/>
            <person name="Schuster L."/>
            <person name="Cowan T.M."/>
            <person name="Smanski M.J."/>
            <person name="Chevrette M.G."/>
            <person name="de Carvalho L.P.S."/>
            <person name="Shen B."/>
        </authorList>
    </citation>
    <scope>NUCLEOTIDE SEQUENCE</scope>
    <source>
        <strain evidence="15">NPDC080035</strain>
    </source>
</reference>
<dbReference type="PANTHER" id="PTHR45436">
    <property type="entry name" value="SENSOR HISTIDINE KINASE YKOH"/>
    <property type="match status" value="1"/>
</dbReference>
<keyword evidence="6" id="KW-0808">Transferase</keyword>
<evidence type="ECO:0000256" key="8">
    <source>
        <dbReference type="ARBA" id="ARBA00022777"/>
    </source>
</evidence>
<comment type="catalytic activity">
    <reaction evidence="1">
        <text>ATP + protein L-histidine = ADP + protein N-phospho-L-histidine.</text>
        <dbReference type="EC" id="2.7.13.3"/>
    </reaction>
</comment>
<proteinExistence type="predicted"/>
<evidence type="ECO:0000256" key="4">
    <source>
        <dbReference type="ARBA" id="ARBA00012438"/>
    </source>
</evidence>
<evidence type="ECO:0000256" key="7">
    <source>
        <dbReference type="ARBA" id="ARBA00022692"/>
    </source>
</evidence>
<dbReference type="GO" id="GO:0000155">
    <property type="term" value="F:phosphorelay sensor kinase activity"/>
    <property type="evidence" value="ECO:0007669"/>
    <property type="project" value="InterPro"/>
</dbReference>
<evidence type="ECO:0000256" key="6">
    <source>
        <dbReference type="ARBA" id="ARBA00022679"/>
    </source>
</evidence>
<organism evidence="15">
    <name type="scientific">Leifsonia sp. NPDC080035</name>
    <dbReference type="NCBI Taxonomy" id="3143936"/>
    <lineage>
        <taxon>Bacteria</taxon>
        <taxon>Bacillati</taxon>
        <taxon>Actinomycetota</taxon>
        <taxon>Actinomycetes</taxon>
        <taxon>Micrococcales</taxon>
        <taxon>Microbacteriaceae</taxon>
        <taxon>Leifsonia</taxon>
    </lineage>
</organism>
<feature type="transmembrane region" description="Helical" evidence="12">
    <location>
        <begin position="21"/>
        <end position="41"/>
    </location>
</feature>
<evidence type="ECO:0000256" key="10">
    <source>
        <dbReference type="ARBA" id="ARBA00023012"/>
    </source>
</evidence>
<keyword evidence="8 15" id="KW-0418">Kinase</keyword>
<evidence type="ECO:0000256" key="3">
    <source>
        <dbReference type="ARBA" id="ARBA00004236"/>
    </source>
</evidence>
<evidence type="ECO:0000256" key="9">
    <source>
        <dbReference type="ARBA" id="ARBA00022989"/>
    </source>
</evidence>
<dbReference type="CDD" id="cd06225">
    <property type="entry name" value="HAMP"/>
    <property type="match status" value="1"/>
</dbReference>
<evidence type="ECO:0000259" key="14">
    <source>
        <dbReference type="PROSITE" id="PS50885"/>
    </source>
</evidence>
<dbReference type="SUPFAM" id="SSF55874">
    <property type="entry name" value="ATPase domain of HSP90 chaperone/DNA topoisomerase II/histidine kinase"/>
    <property type="match status" value="1"/>
</dbReference>
<dbReference type="Gene3D" id="1.10.287.130">
    <property type="match status" value="1"/>
</dbReference>
<keyword evidence="11 12" id="KW-0472">Membrane</keyword>
<dbReference type="Pfam" id="PF00512">
    <property type="entry name" value="HisKA"/>
    <property type="match status" value="1"/>
</dbReference>
<dbReference type="Gene3D" id="3.30.565.10">
    <property type="entry name" value="Histidine kinase-like ATPase, C-terminal domain"/>
    <property type="match status" value="1"/>
</dbReference>
<dbReference type="AlphaFoldDB" id="A0AAU7GCF4"/>
<sequence>MHSRLLDRWNAISLRTKITGVTVLMLTLGLLVTGIGTMSMLKPILLTQLDAQLSAASGASYLNTYLFGTSSDKEQIATDASPSDYFAALYDSEGNLVRTNWSNIPYSHRPAIPGSLTVAQGKALPTGGYFLPSNDGHTTYRAIAQTVTLTNPEGALGTAIVATTTSQIDTVMASFLAIFLGFGVIVIIVGAGLTRMLVTTTFAPLREVEQTAAEIADGDFSQRLGGATPNTEVGRLNRSLNTMLNRIDRAFKDRARTIDQMRRFVGDASHELRTPLVSVRGYAELYRMGALQTPEDVAQAMDRIEKEAIRMGILVEDLLELARLDETKPLDLRPVDLVTIARDAAMDAMAGSPNRTVTVLTPQSIAPDPEADPEEPTLDTVPMPLPDNAKVSNATGPIAFAGATLARLRRGRGRRGTTGPVPITTTERVGLAEAPPAEPAIVLAEENKLRQVVTNLMGNAQRYTPEDSPIEIAVQVDHRTERAILEVRDHGEGIPPQIREKIFQRFWRADTSRARETGGSGLGLAIVSSIVAAHNGTVDVVDTEGGGATFRVSLPLAASVAAPKPLAP</sequence>
<evidence type="ECO:0000256" key="2">
    <source>
        <dbReference type="ARBA" id="ARBA00001968"/>
    </source>
</evidence>
<dbReference type="InterPro" id="IPR005467">
    <property type="entry name" value="His_kinase_dom"/>
</dbReference>
<keyword evidence="9 12" id="KW-1133">Transmembrane helix</keyword>
<dbReference type="SMART" id="SM00388">
    <property type="entry name" value="HisKA"/>
    <property type="match status" value="1"/>
</dbReference>
<comment type="cofactor">
    <cofactor evidence="2">
        <name>a divalent metal cation</name>
        <dbReference type="ChEBI" id="CHEBI:60240"/>
    </cofactor>
</comment>
<dbReference type="InterPro" id="IPR004358">
    <property type="entry name" value="Sig_transdc_His_kin-like_C"/>
</dbReference>
<feature type="domain" description="Histidine kinase" evidence="13">
    <location>
        <begin position="267"/>
        <end position="558"/>
    </location>
</feature>
<keyword evidence="10" id="KW-0902">Two-component regulatory system</keyword>
<protein>
    <recommendedName>
        <fullName evidence="4">histidine kinase</fullName>
        <ecNumber evidence="4">2.7.13.3</ecNumber>
    </recommendedName>
</protein>
<accession>A0AAU7GCF4</accession>
<dbReference type="FunFam" id="1.10.287.130:FF:000001">
    <property type="entry name" value="Two-component sensor histidine kinase"/>
    <property type="match status" value="1"/>
</dbReference>
<dbReference type="PROSITE" id="PS50885">
    <property type="entry name" value="HAMP"/>
    <property type="match status" value="1"/>
</dbReference>
<feature type="transmembrane region" description="Helical" evidence="12">
    <location>
        <begin position="171"/>
        <end position="193"/>
    </location>
</feature>
<dbReference type="Pfam" id="PF00672">
    <property type="entry name" value="HAMP"/>
    <property type="match status" value="1"/>
</dbReference>
<comment type="subcellular location">
    <subcellularLocation>
        <location evidence="3">Cell membrane</location>
    </subcellularLocation>
</comment>
<dbReference type="InterPro" id="IPR036097">
    <property type="entry name" value="HisK_dim/P_sf"/>
</dbReference>
<dbReference type="SUPFAM" id="SSF47384">
    <property type="entry name" value="Homodimeric domain of signal transducing histidine kinase"/>
    <property type="match status" value="1"/>
</dbReference>
<dbReference type="InterPro" id="IPR003594">
    <property type="entry name" value="HATPase_dom"/>
</dbReference>
<dbReference type="SUPFAM" id="SSF158472">
    <property type="entry name" value="HAMP domain-like"/>
    <property type="match status" value="1"/>
</dbReference>
<dbReference type="SMART" id="SM00387">
    <property type="entry name" value="HATPase_c"/>
    <property type="match status" value="1"/>
</dbReference>
<dbReference type="PANTHER" id="PTHR45436:SF5">
    <property type="entry name" value="SENSOR HISTIDINE KINASE TRCS"/>
    <property type="match status" value="1"/>
</dbReference>
<dbReference type="GO" id="GO:0005509">
    <property type="term" value="F:calcium ion binding"/>
    <property type="evidence" value="ECO:0007669"/>
    <property type="project" value="UniProtKB-ARBA"/>
</dbReference>
<evidence type="ECO:0000259" key="13">
    <source>
        <dbReference type="PROSITE" id="PS50109"/>
    </source>
</evidence>
<dbReference type="InterPro" id="IPR036890">
    <property type="entry name" value="HATPase_C_sf"/>
</dbReference>
<keyword evidence="5" id="KW-0597">Phosphoprotein</keyword>